<dbReference type="PANTHER" id="PTHR43585:SF2">
    <property type="entry name" value="ATP-GRASP ENZYME FSQD"/>
    <property type="match status" value="1"/>
</dbReference>
<protein>
    <submittedName>
        <fullName evidence="6">ATP-grasp domain-containing protein</fullName>
    </submittedName>
</protein>
<feature type="domain" description="ATP-grasp" evidence="5">
    <location>
        <begin position="106"/>
        <end position="295"/>
    </location>
</feature>
<keyword evidence="3 4" id="KW-0067">ATP-binding</keyword>
<keyword evidence="1" id="KW-0436">Ligase</keyword>
<dbReference type="Gene3D" id="3.30.470.20">
    <property type="entry name" value="ATP-grasp fold, B domain"/>
    <property type="match status" value="1"/>
</dbReference>
<dbReference type="GO" id="GO:0046872">
    <property type="term" value="F:metal ion binding"/>
    <property type="evidence" value="ECO:0007669"/>
    <property type="project" value="InterPro"/>
</dbReference>
<dbReference type="Proteomes" id="UP000400924">
    <property type="component" value="Unassembled WGS sequence"/>
</dbReference>
<dbReference type="PANTHER" id="PTHR43585">
    <property type="entry name" value="FUMIPYRROLE BIOSYNTHESIS PROTEIN C"/>
    <property type="match status" value="1"/>
</dbReference>
<name>A0A5N8XZZ3_9ACTN</name>
<keyword evidence="2 4" id="KW-0547">Nucleotide-binding</keyword>
<accession>A0A5N8XZZ3</accession>
<dbReference type="GO" id="GO:0005524">
    <property type="term" value="F:ATP binding"/>
    <property type="evidence" value="ECO:0007669"/>
    <property type="project" value="UniProtKB-UniRule"/>
</dbReference>
<sequence>MHSLSDSFVRYAESIDHDEHEVTYVSTPARRATLPPGVRALVVERSDDEDTATAVLSAIKGLPEPDTVVALSEFDLVPAAQVREELGVPGPRVDDALTVRDKLVMKSAVAAAGLRTPRFASLDQALDLGAASLPWQGRTVLKPVAGASSKETHTFASPSEALQAVRDGEVRCSATDFQIEEFVVGPILHIDGLLTAGEPVVIQASRYIGTCLDYARGQPLGSAQTDTEPDLVDWALRCLKAVGVESGPFHLEAIETARGPVFLEVGARCGSVGVVDAFERATGVRLPGAAVRLQVDGASALPRPRLPGPGERYGWFLLPGHTLGSAYCRISGEQGFRHDPLVRHWEQRREDEPLRNAASYAYRNVPLGGLLGPGSHSALERFITQLFKSVRVDPASPPLR</sequence>
<dbReference type="EMBL" id="VJZC01000763">
    <property type="protein sequence ID" value="MPY64305.1"/>
    <property type="molecule type" value="Genomic_DNA"/>
</dbReference>
<dbReference type="GO" id="GO:0016874">
    <property type="term" value="F:ligase activity"/>
    <property type="evidence" value="ECO:0007669"/>
    <property type="project" value="UniProtKB-KW"/>
</dbReference>
<dbReference type="PROSITE" id="PS50975">
    <property type="entry name" value="ATP_GRASP"/>
    <property type="match status" value="1"/>
</dbReference>
<dbReference type="SUPFAM" id="SSF56059">
    <property type="entry name" value="Glutathione synthetase ATP-binding domain-like"/>
    <property type="match status" value="1"/>
</dbReference>
<keyword evidence="7" id="KW-1185">Reference proteome</keyword>
<reference evidence="6 7" key="1">
    <citation type="submission" date="2019-07" db="EMBL/GenBank/DDBJ databases">
        <title>New species of Amycolatopsis and Streptomyces.</title>
        <authorList>
            <person name="Duangmal K."/>
            <person name="Teo W.F.A."/>
            <person name="Lipun K."/>
        </authorList>
    </citation>
    <scope>NUCLEOTIDE SEQUENCE [LARGE SCALE GENOMIC DNA]</scope>
    <source>
        <strain evidence="6 7">NBRC 106415</strain>
    </source>
</reference>
<evidence type="ECO:0000313" key="6">
    <source>
        <dbReference type="EMBL" id="MPY64305.1"/>
    </source>
</evidence>
<evidence type="ECO:0000256" key="4">
    <source>
        <dbReference type="PROSITE-ProRule" id="PRU00409"/>
    </source>
</evidence>
<evidence type="ECO:0000256" key="3">
    <source>
        <dbReference type="ARBA" id="ARBA00022840"/>
    </source>
</evidence>
<gene>
    <name evidence="6" type="ORF">FNH08_46270</name>
</gene>
<dbReference type="InterPro" id="IPR011761">
    <property type="entry name" value="ATP-grasp"/>
</dbReference>
<evidence type="ECO:0000313" key="7">
    <source>
        <dbReference type="Proteomes" id="UP000400924"/>
    </source>
</evidence>
<dbReference type="InterPro" id="IPR052032">
    <property type="entry name" value="ATP-dep_AA_Ligase"/>
</dbReference>
<organism evidence="6 7">
    <name type="scientific">Streptomyces spongiae</name>
    <dbReference type="NCBI Taxonomy" id="565072"/>
    <lineage>
        <taxon>Bacteria</taxon>
        <taxon>Bacillati</taxon>
        <taxon>Actinomycetota</taxon>
        <taxon>Actinomycetes</taxon>
        <taxon>Kitasatosporales</taxon>
        <taxon>Streptomycetaceae</taxon>
        <taxon>Streptomyces</taxon>
    </lineage>
</organism>
<evidence type="ECO:0000256" key="2">
    <source>
        <dbReference type="ARBA" id="ARBA00022741"/>
    </source>
</evidence>
<dbReference type="Gene3D" id="3.40.50.20">
    <property type="match status" value="1"/>
</dbReference>
<evidence type="ECO:0000256" key="1">
    <source>
        <dbReference type="ARBA" id="ARBA00022598"/>
    </source>
</evidence>
<dbReference type="AlphaFoldDB" id="A0A5N8XZZ3"/>
<proteinExistence type="predicted"/>
<comment type="caution">
    <text evidence="6">The sequence shown here is derived from an EMBL/GenBank/DDBJ whole genome shotgun (WGS) entry which is preliminary data.</text>
</comment>
<evidence type="ECO:0000259" key="5">
    <source>
        <dbReference type="PROSITE" id="PS50975"/>
    </source>
</evidence>
<dbReference type="OrthoDB" id="3428978at2"/>